<name>A0AAC9PU10_9PSEU</name>
<gene>
    <name evidence="3" type="ORF">UA74_22810</name>
</gene>
<organism evidence="3 4">
    <name type="scientific">Actinoalloteichus fjordicus</name>
    <dbReference type="NCBI Taxonomy" id="1612552"/>
    <lineage>
        <taxon>Bacteria</taxon>
        <taxon>Bacillati</taxon>
        <taxon>Actinomycetota</taxon>
        <taxon>Actinomycetes</taxon>
        <taxon>Pseudonocardiales</taxon>
        <taxon>Pseudonocardiaceae</taxon>
        <taxon>Actinoalloteichus</taxon>
    </lineage>
</organism>
<keyword evidence="4" id="KW-1185">Reference proteome</keyword>
<evidence type="ECO:0000313" key="4">
    <source>
        <dbReference type="Proteomes" id="UP000185511"/>
    </source>
</evidence>
<dbReference type="Proteomes" id="UP000185511">
    <property type="component" value="Chromosome"/>
</dbReference>
<feature type="region of interest" description="Disordered" evidence="1">
    <location>
        <begin position="11"/>
        <end position="31"/>
    </location>
</feature>
<dbReference type="AlphaFoldDB" id="A0AAC9PU10"/>
<feature type="domain" description="DUF397" evidence="2">
    <location>
        <begin position="18"/>
        <end position="73"/>
    </location>
</feature>
<protein>
    <submittedName>
        <fullName evidence="3">DUF397 family protein</fullName>
    </submittedName>
</protein>
<sequence length="81" mass="8445">MSYRMRCVMAGRRSTAGQWRKSSRSGAASGGGQCVEVALFGGDDLAIRDSKAPEAGMLSLTSVQSAAFLAGVKAGRFDVRS</sequence>
<dbReference type="Pfam" id="PF04149">
    <property type="entry name" value="DUF397"/>
    <property type="match status" value="1"/>
</dbReference>
<proteinExistence type="predicted"/>
<dbReference type="KEGG" id="acad:UA74_22810"/>
<evidence type="ECO:0000259" key="2">
    <source>
        <dbReference type="Pfam" id="PF04149"/>
    </source>
</evidence>
<dbReference type="InterPro" id="IPR007278">
    <property type="entry name" value="DUF397"/>
</dbReference>
<reference evidence="4" key="1">
    <citation type="submission" date="2016-06" db="EMBL/GenBank/DDBJ databases">
        <title>Complete genome sequence of Actinoalloteichus fjordicus DSM 46855 (=ADI127-17), type strain of the new species Actinoalloteichus fjordicus.</title>
        <authorList>
            <person name="Ruckert C."/>
            <person name="Nouioui I."/>
            <person name="Willmese J."/>
            <person name="van Wezel G."/>
            <person name="Klenk H.-P."/>
            <person name="Kalinowski J."/>
            <person name="Zotchev S.B."/>
        </authorList>
    </citation>
    <scope>NUCLEOTIDE SEQUENCE [LARGE SCALE GENOMIC DNA]</scope>
    <source>
        <strain evidence="4">ADI127-7</strain>
    </source>
</reference>
<evidence type="ECO:0000313" key="3">
    <source>
        <dbReference type="EMBL" id="APU16580.1"/>
    </source>
</evidence>
<dbReference type="EMBL" id="CP016076">
    <property type="protein sequence ID" value="APU16580.1"/>
    <property type="molecule type" value="Genomic_DNA"/>
</dbReference>
<accession>A0AAC9PU10</accession>
<evidence type="ECO:0000256" key="1">
    <source>
        <dbReference type="SAM" id="MobiDB-lite"/>
    </source>
</evidence>